<evidence type="ECO:0000313" key="12">
    <source>
        <dbReference type="EMBL" id="CAG5088906.1"/>
    </source>
</evidence>
<comment type="similarity">
    <text evidence="2 10">Belongs to the mitochondrial carrier (TC 2.A.29) family.</text>
</comment>
<dbReference type="Proteomes" id="UP000786811">
    <property type="component" value="Unassembled WGS sequence"/>
</dbReference>
<dbReference type="OrthoDB" id="14252at2759"/>
<dbReference type="PANTHER" id="PTHR45624">
    <property type="entry name" value="MITOCHONDRIAL BASIC AMINO ACIDS TRANSPORTER-RELATED"/>
    <property type="match status" value="1"/>
</dbReference>
<feature type="repeat" description="Solcar" evidence="9">
    <location>
        <begin position="216"/>
        <end position="302"/>
    </location>
</feature>
<accession>A0A8J2MQ28</accession>
<dbReference type="Gene3D" id="1.50.40.10">
    <property type="entry name" value="Mitochondrial carrier domain"/>
    <property type="match status" value="2"/>
</dbReference>
<dbReference type="PANTHER" id="PTHR45624:SF4">
    <property type="entry name" value="CONGESTED-LIKE TRACHEA PROTEIN-RELATED"/>
    <property type="match status" value="1"/>
</dbReference>
<evidence type="ECO:0000256" key="9">
    <source>
        <dbReference type="PROSITE-ProRule" id="PRU00282"/>
    </source>
</evidence>
<feature type="repeat" description="Solcar" evidence="9">
    <location>
        <begin position="121"/>
        <end position="208"/>
    </location>
</feature>
<keyword evidence="13" id="KW-1185">Reference proteome</keyword>
<comment type="subcellular location">
    <subcellularLocation>
        <location evidence="1">Mitochondrion membrane</location>
        <topology evidence="1">Multi-pass membrane protein</topology>
    </subcellularLocation>
</comment>
<gene>
    <name evidence="12" type="ORF">HICCMSTLAB_LOCUS5022</name>
</gene>
<evidence type="ECO:0000256" key="7">
    <source>
        <dbReference type="ARBA" id="ARBA00023128"/>
    </source>
</evidence>
<evidence type="ECO:0000256" key="3">
    <source>
        <dbReference type="ARBA" id="ARBA00022448"/>
    </source>
</evidence>
<dbReference type="EMBL" id="CAJNRD030001119">
    <property type="protein sequence ID" value="CAG5088906.1"/>
    <property type="molecule type" value="Genomic_DNA"/>
</dbReference>
<evidence type="ECO:0000256" key="5">
    <source>
        <dbReference type="ARBA" id="ARBA00022737"/>
    </source>
</evidence>
<feature type="transmembrane region" description="Helical" evidence="11">
    <location>
        <begin position="86"/>
        <end position="106"/>
    </location>
</feature>
<dbReference type="InterPro" id="IPR050567">
    <property type="entry name" value="Mitochondrial_Carrier"/>
</dbReference>
<dbReference type="PROSITE" id="PS50920">
    <property type="entry name" value="SOLCAR"/>
    <property type="match status" value="3"/>
</dbReference>
<protein>
    <submittedName>
        <fullName evidence="12">Similar to colt: Congested-like trachea protein (Drosophila melanogaster)</fullName>
    </submittedName>
</protein>
<comment type="caution">
    <text evidence="12">The sequence shown here is derived from an EMBL/GenBank/DDBJ whole genome shotgun (WGS) entry which is preliminary data.</text>
</comment>
<evidence type="ECO:0000256" key="1">
    <source>
        <dbReference type="ARBA" id="ARBA00004225"/>
    </source>
</evidence>
<evidence type="ECO:0000256" key="4">
    <source>
        <dbReference type="ARBA" id="ARBA00022692"/>
    </source>
</evidence>
<sequence>MDLNNKNPANLYPEEDRTRVLLVRDRPPGKYFIAGGFGGLCTTLCGHPLDTIKVRMQSKPSEYRNTWDAMFKIIHQEGPSGLYKGMMAPLVGIVPIFGLSFFSFSLGKKLVAEPNQRKEDLSVSQLFLAGMFSGLATIPLSVPGERVKCLLQMQIGKKTLFHGFMDCALKLYRNGGVKNLYVGTSATILRDLPASGVYFSVYDILMRLFANHFKETLMWHSIFAGGFAGMINWVVAMPADVLKSRLQTSSIDEYPRGMRSLLPEILRQEGPWALYRGVVPIMIRAIPANATCFFGIEVAMKILDSYFP</sequence>
<dbReference type="Pfam" id="PF00153">
    <property type="entry name" value="Mito_carr"/>
    <property type="match status" value="3"/>
</dbReference>
<feature type="transmembrane region" description="Helical" evidence="11">
    <location>
        <begin position="217"/>
        <end position="236"/>
    </location>
</feature>
<dbReference type="GO" id="GO:1902603">
    <property type="term" value="P:carnitine transmembrane transport"/>
    <property type="evidence" value="ECO:0007669"/>
    <property type="project" value="TreeGrafter"/>
</dbReference>
<keyword evidence="7" id="KW-0496">Mitochondrion</keyword>
<keyword evidence="3 10" id="KW-0813">Transport</keyword>
<dbReference type="AlphaFoldDB" id="A0A8J2MQ28"/>
<evidence type="ECO:0000256" key="11">
    <source>
        <dbReference type="SAM" id="Phobius"/>
    </source>
</evidence>
<evidence type="ECO:0000256" key="10">
    <source>
        <dbReference type="RuleBase" id="RU000488"/>
    </source>
</evidence>
<dbReference type="SUPFAM" id="SSF103506">
    <property type="entry name" value="Mitochondrial carrier"/>
    <property type="match status" value="1"/>
</dbReference>
<evidence type="ECO:0000256" key="2">
    <source>
        <dbReference type="ARBA" id="ARBA00006375"/>
    </source>
</evidence>
<keyword evidence="4 9" id="KW-0812">Transmembrane</keyword>
<proteinExistence type="inferred from homology"/>
<dbReference type="InterPro" id="IPR018108">
    <property type="entry name" value="MCP_transmembrane"/>
</dbReference>
<dbReference type="InterPro" id="IPR023395">
    <property type="entry name" value="MCP_dom_sf"/>
</dbReference>
<reference evidence="12" key="1">
    <citation type="submission" date="2021-04" db="EMBL/GenBank/DDBJ databases">
        <authorList>
            <person name="Chebbi M.A.C M."/>
        </authorList>
    </citation>
    <scope>NUCLEOTIDE SEQUENCE</scope>
</reference>
<name>A0A8J2MQ28_COTCN</name>
<dbReference type="GO" id="GO:0015227">
    <property type="term" value="F:O-acyl-L-carnitine transmembrane transporter activity"/>
    <property type="evidence" value="ECO:0007669"/>
    <property type="project" value="TreeGrafter"/>
</dbReference>
<keyword evidence="5" id="KW-0677">Repeat</keyword>
<dbReference type="GO" id="GO:0006839">
    <property type="term" value="P:mitochondrial transport"/>
    <property type="evidence" value="ECO:0007669"/>
    <property type="project" value="TreeGrafter"/>
</dbReference>
<evidence type="ECO:0000313" key="13">
    <source>
        <dbReference type="Proteomes" id="UP000786811"/>
    </source>
</evidence>
<evidence type="ECO:0000256" key="6">
    <source>
        <dbReference type="ARBA" id="ARBA00022989"/>
    </source>
</evidence>
<organism evidence="12 13">
    <name type="scientific">Cotesia congregata</name>
    <name type="common">Parasitoid wasp</name>
    <name type="synonym">Apanteles congregatus</name>
    <dbReference type="NCBI Taxonomy" id="51543"/>
    <lineage>
        <taxon>Eukaryota</taxon>
        <taxon>Metazoa</taxon>
        <taxon>Ecdysozoa</taxon>
        <taxon>Arthropoda</taxon>
        <taxon>Hexapoda</taxon>
        <taxon>Insecta</taxon>
        <taxon>Pterygota</taxon>
        <taxon>Neoptera</taxon>
        <taxon>Endopterygota</taxon>
        <taxon>Hymenoptera</taxon>
        <taxon>Apocrita</taxon>
        <taxon>Ichneumonoidea</taxon>
        <taxon>Braconidae</taxon>
        <taxon>Microgastrinae</taxon>
        <taxon>Cotesia</taxon>
    </lineage>
</organism>
<evidence type="ECO:0000256" key="8">
    <source>
        <dbReference type="ARBA" id="ARBA00023136"/>
    </source>
</evidence>
<dbReference type="GO" id="GO:0031966">
    <property type="term" value="C:mitochondrial membrane"/>
    <property type="evidence" value="ECO:0007669"/>
    <property type="project" value="UniProtKB-SubCell"/>
</dbReference>
<keyword evidence="6 11" id="KW-1133">Transmembrane helix</keyword>
<feature type="repeat" description="Solcar" evidence="9">
    <location>
        <begin position="26"/>
        <end position="110"/>
    </location>
</feature>
<keyword evidence="8 9" id="KW-0472">Membrane</keyword>